<dbReference type="RefSeq" id="WP_013325607.1">
    <property type="nucleotide sequence ID" value="NC_014502.1"/>
</dbReference>
<dbReference type="KEGG" id="cyj:Cyan7822_6830"/>
<dbReference type="EMBL" id="CP002201">
    <property type="protein sequence ID" value="ADN18481.1"/>
    <property type="molecule type" value="Genomic_DNA"/>
</dbReference>
<evidence type="ECO:0000313" key="1">
    <source>
        <dbReference type="EMBL" id="ADN18481.1"/>
    </source>
</evidence>
<accession>E0UNF1</accession>
<dbReference type="HOGENOM" id="CLU_1802926_0_0_3"/>
<reference evidence="2" key="1">
    <citation type="journal article" date="2011" name="MBio">
        <title>Novel metabolic attributes of the genus Cyanothece, comprising a group of unicellular nitrogen-fixing Cyanobacteria.</title>
        <authorList>
            <person name="Bandyopadhyay A."/>
            <person name="Elvitigala T."/>
            <person name="Welsh E."/>
            <person name="Stockel J."/>
            <person name="Liberton M."/>
            <person name="Min H."/>
            <person name="Sherman L.A."/>
            <person name="Pakrasi H.B."/>
        </authorList>
    </citation>
    <scope>NUCLEOTIDE SEQUENCE [LARGE SCALE GENOMIC DNA]</scope>
    <source>
        <strain evidence="2">PCC 7822</strain>
        <plasmid evidence="2">Cy782203</plasmid>
    </source>
</reference>
<keyword evidence="2" id="KW-1185">Reference proteome</keyword>
<sequence length="143" mass="16222">MGDAGDTRSQVKEESRLVSPLINREMVKVKNTGSVQAYCNAPVPPTELIVSKPLPLNESAQPNRTQETNSVEVTLIICRFSGNLADVEPIFQGSDYYLNLNPNLPFILRQQMLRDYLFDKKEQAQQQWRSISQKRTLPSVDLD</sequence>
<protein>
    <submittedName>
        <fullName evidence="1">Uncharacterized protein</fullName>
    </submittedName>
</protein>
<keyword evidence="1" id="KW-0614">Plasmid</keyword>
<organism evidence="1 2">
    <name type="scientific">Gloeothece verrucosa (strain PCC 7822)</name>
    <name type="common">Cyanothece sp. (strain PCC 7822)</name>
    <dbReference type="NCBI Taxonomy" id="497965"/>
    <lineage>
        <taxon>Bacteria</taxon>
        <taxon>Bacillati</taxon>
        <taxon>Cyanobacteriota</taxon>
        <taxon>Cyanophyceae</taxon>
        <taxon>Oscillatoriophycideae</taxon>
        <taxon>Chroococcales</taxon>
        <taxon>Aphanothecaceae</taxon>
        <taxon>Gloeothece</taxon>
        <taxon>Gloeothece verrucosa</taxon>
    </lineage>
</organism>
<evidence type="ECO:0000313" key="2">
    <source>
        <dbReference type="Proteomes" id="UP000008206"/>
    </source>
</evidence>
<name>E0UNF1_GLOV7</name>
<proteinExistence type="predicted"/>
<gene>
    <name evidence="1" type="ordered locus">Cyan7822_6830</name>
</gene>
<geneLocation type="plasmid" evidence="1 2">
    <name>Cy782203</name>
</geneLocation>
<dbReference type="Proteomes" id="UP000008206">
    <property type="component" value="Plasmid Cy782203"/>
</dbReference>
<dbReference type="AlphaFoldDB" id="E0UNF1"/>